<dbReference type="EMBL" id="GL888884">
    <property type="protein sequence ID" value="EGI57509.1"/>
    <property type="molecule type" value="Genomic_DNA"/>
</dbReference>
<dbReference type="Proteomes" id="UP000007755">
    <property type="component" value="Unassembled WGS sequence"/>
</dbReference>
<organism evidence="2">
    <name type="scientific">Acromyrmex echinatior</name>
    <name type="common">Panamanian leafcutter ant</name>
    <name type="synonym">Acromyrmex octospinosus echinatior</name>
    <dbReference type="NCBI Taxonomy" id="103372"/>
    <lineage>
        <taxon>Eukaryota</taxon>
        <taxon>Metazoa</taxon>
        <taxon>Ecdysozoa</taxon>
        <taxon>Arthropoda</taxon>
        <taxon>Hexapoda</taxon>
        <taxon>Insecta</taxon>
        <taxon>Pterygota</taxon>
        <taxon>Neoptera</taxon>
        <taxon>Endopterygota</taxon>
        <taxon>Hymenoptera</taxon>
        <taxon>Apocrita</taxon>
        <taxon>Aculeata</taxon>
        <taxon>Formicoidea</taxon>
        <taxon>Formicidae</taxon>
        <taxon>Myrmicinae</taxon>
        <taxon>Acromyrmex</taxon>
    </lineage>
</organism>
<name>F4X7R0_ACREC</name>
<evidence type="ECO:0000313" key="1">
    <source>
        <dbReference type="EMBL" id="EGI57509.1"/>
    </source>
</evidence>
<gene>
    <name evidence="1" type="ORF">G5I_14444</name>
</gene>
<dbReference type="AlphaFoldDB" id="F4X7R0"/>
<reference evidence="1" key="1">
    <citation type="submission" date="2011-02" db="EMBL/GenBank/DDBJ databases">
        <title>The genome of the leaf-cutting ant Acromyrmex echinatior suggests key adaptations to social evolution and fungus farming.</title>
        <authorList>
            <person name="Nygaard S."/>
            <person name="Zhang G."/>
        </authorList>
    </citation>
    <scope>NUCLEOTIDE SEQUENCE</scope>
</reference>
<accession>F4X7R0</accession>
<evidence type="ECO:0000313" key="2">
    <source>
        <dbReference type="Proteomes" id="UP000007755"/>
    </source>
</evidence>
<dbReference type="InParanoid" id="F4X7R0"/>
<proteinExistence type="predicted"/>
<keyword evidence="2" id="KW-1185">Reference proteome</keyword>
<sequence>MRLQAYDHGGPMTMVAPTGLATRNEIVVLCLFLDTCALGDRSSLNTIPMSTHPNVRPHVYKINLLSDAIKYLSTGFPKHGMVQRYRSIFFILNSRRYGTKWEDLLRGFVVVCNFGMMHDRLLGECKLKTNIPQTTRYEGVWYKRRWLNGK</sequence>
<protein>
    <submittedName>
        <fullName evidence="1">Uncharacterized protein</fullName>
    </submittedName>
</protein>